<evidence type="ECO:0000256" key="7">
    <source>
        <dbReference type="ARBA" id="ARBA00022777"/>
    </source>
</evidence>
<reference evidence="14 15" key="1">
    <citation type="submission" date="2019-10" db="EMBL/GenBank/DDBJ databases">
        <title>Streptomyces tenebrisbrunneis sp.nov., an endogenous actinomycete isolated from of Lycium ruthenicum.</title>
        <authorList>
            <person name="Ma L."/>
        </authorList>
    </citation>
    <scope>NUCLEOTIDE SEQUENCE [LARGE SCALE GENOMIC DNA]</scope>
    <source>
        <strain evidence="14 15">TRM 66187</strain>
    </source>
</reference>
<evidence type="ECO:0000256" key="11">
    <source>
        <dbReference type="ARBA" id="ARBA00023277"/>
    </source>
</evidence>
<gene>
    <name evidence="12" type="primary">rbsK</name>
    <name evidence="14" type="ORF">GCU69_09140</name>
</gene>
<evidence type="ECO:0000256" key="4">
    <source>
        <dbReference type="ARBA" id="ARBA00022679"/>
    </source>
</evidence>
<accession>A0ABQ7FNR2</accession>
<feature type="domain" description="Carbohydrate kinase PfkB" evidence="13">
    <location>
        <begin position="6"/>
        <end position="294"/>
    </location>
</feature>
<keyword evidence="12" id="KW-0963">Cytoplasm</keyword>
<dbReference type="EMBL" id="WHPN01000220">
    <property type="protein sequence ID" value="KAF4409416.1"/>
    <property type="molecule type" value="Genomic_DNA"/>
</dbReference>
<dbReference type="SUPFAM" id="SSF53613">
    <property type="entry name" value="Ribokinase-like"/>
    <property type="match status" value="1"/>
</dbReference>
<feature type="binding site" evidence="12">
    <location>
        <position position="141"/>
    </location>
    <ligand>
        <name>substrate</name>
    </ligand>
</feature>
<evidence type="ECO:0000256" key="1">
    <source>
        <dbReference type="ARBA" id="ARBA00005380"/>
    </source>
</evidence>
<comment type="subunit">
    <text evidence="12">Homodimer.</text>
</comment>
<evidence type="ECO:0000256" key="3">
    <source>
        <dbReference type="ARBA" id="ARBA00016943"/>
    </source>
</evidence>
<comment type="caution">
    <text evidence="14">The sequence shown here is derived from an EMBL/GenBank/DDBJ whole genome shotgun (WGS) entry which is preliminary data.</text>
</comment>
<keyword evidence="10 12" id="KW-0630">Potassium</keyword>
<feature type="binding site" evidence="12">
    <location>
        <begin position="251"/>
        <end position="252"/>
    </location>
    <ligand>
        <name>ATP</name>
        <dbReference type="ChEBI" id="CHEBI:30616"/>
    </ligand>
</feature>
<dbReference type="PANTHER" id="PTHR10584:SF166">
    <property type="entry name" value="RIBOKINASE"/>
    <property type="match status" value="1"/>
</dbReference>
<name>A0ABQ7FNR2_9ACTN</name>
<feature type="active site" description="Proton acceptor" evidence="12">
    <location>
        <position position="252"/>
    </location>
</feature>
<evidence type="ECO:0000256" key="2">
    <source>
        <dbReference type="ARBA" id="ARBA00012035"/>
    </source>
</evidence>
<evidence type="ECO:0000256" key="5">
    <source>
        <dbReference type="ARBA" id="ARBA00022723"/>
    </source>
</evidence>
<proteinExistence type="inferred from homology"/>
<dbReference type="RefSeq" id="WP_156205601.1">
    <property type="nucleotide sequence ID" value="NZ_WHPN01000220.1"/>
</dbReference>
<feature type="binding site" evidence="12">
    <location>
        <position position="282"/>
    </location>
    <ligand>
        <name>K(+)</name>
        <dbReference type="ChEBI" id="CHEBI:29103"/>
    </ligand>
</feature>
<keyword evidence="4 12" id="KW-0808">Transferase</keyword>
<keyword evidence="7 12" id="KW-0418">Kinase</keyword>
<evidence type="ECO:0000313" key="15">
    <source>
        <dbReference type="Proteomes" id="UP000621266"/>
    </source>
</evidence>
<dbReference type="Gene3D" id="3.40.1190.20">
    <property type="match status" value="1"/>
</dbReference>
<comment type="caution">
    <text evidence="12">Lacks conserved residue(s) required for the propagation of feature annotation.</text>
</comment>
<dbReference type="InterPro" id="IPR029056">
    <property type="entry name" value="Ribokinase-like"/>
</dbReference>
<keyword evidence="11 12" id="KW-0119">Carbohydrate metabolism</keyword>
<comment type="similarity">
    <text evidence="1">Belongs to the carbohydrate kinase pfkB family.</text>
</comment>
<keyword evidence="6 12" id="KW-0547">Nucleotide-binding</keyword>
<keyword evidence="9 12" id="KW-0460">Magnesium</keyword>
<evidence type="ECO:0000256" key="9">
    <source>
        <dbReference type="ARBA" id="ARBA00022842"/>
    </source>
</evidence>
<evidence type="ECO:0000256" key="8">
    <source>
        <dbReference type="ARBA" id="ARBA00022840"/>
    </source>
</evidence>
<dbReference type="CDD" id="cd01174">
    <property type="entry name" value="ribokinase"/>
    <property type="match status" value="1"/>
</dbReference>
<dbReference type="InterPro" id="IPR002173">
    <property type="entry name" value="Carboh/pur_kinase_PfkB_CS"/>
</dbReference>
<keyword evidence="5 12" id="KW-0479">Metal-binding</keyword>
<evidence type="ECO:0000256" key="10">
    <source>
        <dbReference type="ARBA" id="ARBA00022958"/>
    </source>
</evidence>
<evidence type="ECO:0000256" key="6">
    <source>
        <dbReference type="ARBA" id="ARBA00022741"/>
    </source>
</evidence>
<comment type="cofactor">
    <cofactor evidence="12">
        <name>Mg(2+)</name>
        <dbReference type="ChEBI" id="CHEBI:18420"/>
    </cofactor>
    <text evidence="12">Requires a divalent cation, most likely magnesium in vivo, as an electrophilic catalyst to aid phosphoryl group transfer. It is the chelate of the metal and the nucleotide that is the actual substrate.</text>
</comment>
<dbReference type="Pfam" id="PF00294">
    <property type="entry name" value="PfkB"/>
    <property type="match status" value="1"/>
</dbReference>
<dbReference type="PANTHER" id="PTHR10584">
    <property type="entry name" value="SUGAR KINASE"/>
    <property type="match status" value="1"/>
</dbReference>
<feature type="binding site" evidence="12">
    <location>
        <position position="246"/>
    </location>
    <ligand>
        <name>K(+)</name>
        <dbReference type="ChEBI" id="CHEBI:29103"/>
    </ligand>
</feature>
<protein>
    <recommendedName>
        <fullName evidence="3 12">Ribokinase</fullName>
        <shortName evidence="12">RK</shortName>
        <ecNumber evidence="2 12">2.7.1.15</ecNumber>
    </recommendedName>
</protein>
<comment type="pathway">
    <text evidence="12">Carbohydrate metabolism; D-ribose degradation; D-ribose 5-phosphate from beta-D-ribopyranose: step 2/2.</text>
</comment>
<evidence type="ECO:0000313" key="14">
    <source>
        <dbReference type="EMBL" id="KAF4409416.1"/>
    </source>
</evidence>
<dbReference type="HAMAP" id="MF_01987">
    <property type="entry name" value="Ribokinase"/>
    <property type="match status" value="1"/>
</dbReference>
<dbReference type="EC" id="2.7.1.15" evidence="2 12"/>
<feature type="binding site" evidence="12">
    <location>
        <begin position="13"/>
        <end position="15"/>
    </location>
    <ligand>
        <name>substrate</name>
    </ligand>
</feature>
<keyword evidence="15" id="KW-1185">Reference proteome</keyword>
<sequence length="304" mass="29911">MHVYDLLVVGSAGADLVIGVDRRPAAGETVLGSGLVVRPGGKGAHQAVAAARLGARTALLARVGGDAYGQLLLAELRAAGVDTVGVLVGDSPTGVAVITVDPSGAGGTVVSPGANARLSPADIRAAGSLLSAARVVSVQLEIPMATVAAVVQARDPGTRVVLNASPPAPLPAAVLAACHPLVVDEREARSLLSGHPAADSADPAVWASALLSRGPRSVVVTRGSGALAADHQGTVRVPGPPVGAVDSSGAGDAFAGALALRLGRGDSLEGAVRYAVRVGATVRARRGAQESFPTEAELVAAPDG</sequence>
<keyword evidence="8 12" id="KW-0067">ATP-binding</keyword>
<comment type="similarity">
    <text evidence="12">Belongs to the carbohydrate kinase PfkB family. Ribokinase subfamily.</text>
</comment>
<comment type="activity regulation">
    <text evidence="12">Activated by a monovalent cation that binds near, but not in, the active site. The most likely occupant of the site in vivo is potassium. Ion binding induces a conformational change that may alter substrate affinity.</text>
</comment>
<dbReference type="Proteomes" id="UP000621266">
    <property type="component" value="Unassembled WGS sequence"/>
</dbReference>
<dbReference type="PROSITE" id="PS00584">
    <property type="entry name" value="PFKB_KINASES_2"/>
    <property type="match status" value="1"/>
</dbReference>
<evidence type="ECO:0000256" key="12">
    <source>
        <dbReference type="HAMAP-Rule" id="MF_01987"/>
    </source>
</evidence>
<comment type="catalytic activity">
    <reaction evidence="12">
        <text>D-ribose + ATP = D-ribose 5-phosphate + ADP + H(+)</text>
        <dbReference type="Rhea" id="RHEA:13697"/>
        <dbReference type="ChEBI" id="CHEBI:15378"/>
        <dbReference type="ChEBI" id="CHEBI:30616"/>
        <dbReference type="ChEBI" id="CHEBI:47013"/>
        <dbReference type="ChEBI" id="CHEBI:78346"/>
        <dbReference type="ChEBI" id="CHEBI:456216"/>
        <dbReference type="EC" id="2.7.1.15"/>
    </reaction>
</comment>
<feature type="binding site" evidence="12">
    <location>
        <position position="287"/>
    </location>
    <ligand>
        <name>K(+)</name>
        <dbReference type="ChEBI" id="CHEBI:29103"/>
    </ligand>
</feature>
<feature type="binding site" evidence="12">
    <location>
        <position position="291"/>
    </location>
    <ligand>
        <name>K(+)</name>
        <dbReference type="ChEBI" id="CHEBI:29103"/>
    </ligand>
</feature>
<feature type="binding site" evidence="12">
    <location>
        <position position="285"/>
    </location>
    <ligand>
        <name>K(+)</name>
        <dbReference type="ChEBI" id="CHEBI:29103"/>
    </ligand>
</feature>
<comment type="subcellular location">
    <subcellularLocation>
        <location evidence="12">Cytoplasm</location>
    </subcellularLocation>
</comment>
<organism evidence="14 15">
    <name type="scientific">Streptomyces lycii</name>
    <dbReference type="NCBI Taxonomy" id="2654337"/>
    <lineage>
        <taxon>Bacteria</taxon>
        <taxon>Bacillati</taxon>
        <taxon>Actinomycetota</taxon>
        <taxon>Actinomycetes</taxon>
        <taxon>Kitasatosporales</taxon>
        <taxon>Streptomycetaceae</taxon>
        <taxon>Streptomyces</taxon>
    </lineage>
</organism>
<dbReference type="InterPro" id="IPR011877">
    <property type="entry name" value="Ribokinase"/>
</dbReference>
<comment type="function">
    <text evidence="12">Catalyzes the phosphorylation of ribose at O-5 in a reaction requiring ATP and magnesium. The resulting D-ribose-5-phosphate can then be used either for sythesis of nucleotides, histidine, and tryptophan, or as a component of the pentose phosphate pathway.</text>
</comment>
<dbReference type="InterPro" id="IPR002139">
    <property type="entry name" value="Ribo/fructo_kinase"/>
</dbReference>
<dbReference type="PRINTS" id="PR00990">
    <property type="entry name" value="RIBOKINASE"/>
</dbReference>
<feature type="binding site" evidence="12">
    <location>
        <position position="248"/>
    </location>
    <ligand>
        <name>K(+)</name>
        <dbReference type="ChEBI" id="CHEBI:29103"/>
    </ligand>
</feature>
<dbReference type="InterPro" id="IPR011611">
    <property type="entry name" value="PfkB_dom"/>
</dbReference>
<feature type="binding site" evidence="12">
    <location>
        <position position="252"/>
    </location>
    <ligand>
        <name>substrate</name>
    </ligand>
</feature>
<evidence type="ECO:0000259" key="13">
    <source>
        <dbReference type="Pfam" id="PF00294"/>
    </source>
</evidence>